<dbReference type="OrthoDB" id="2078716at2"/>
<feature type="transmembrane region" description="Helical" evidence="8">
    <location>
        <begin position="81"/>
        <end position="102"/>
    </location>
</feature>
<accession>A0A366XPE4</accession>
<keyword evidence="4" id="KW-0309">Germination</keyword>
<keyword evidence="7 8" id="KW-0472">Membrane</keyword>
<comment type="subcellular location">
    <subcellularLocation>
        <location evidence="1">Membrane</location>
        <topology evidence="1">Multi-pass membrane protein</topology>
    </subcellularLocation>
</comment>
<evidence type="ECO:0000313" key="9">
    <source>
        <dbReference type="EMBL" id="RBW67982.1"/>
    </source>
</evidence>
<evidence type="ECO:0000313" key="10">
    <source>
        <dbReference type="Proteomes" id="UP000253314"/>
    </source>
</evidence>
<evidence type="ECO:0000256" key="3">
    <source>
        <dbReference type="ARBA" id="ARBA00022448"/>
    </source>
</evidence>
<evidence type="ECO:0000256" key="1">
    <source>
        <dbReference type="ARBA" id="ARBA00004141"/>
    </source>
</evidence>
<dbReference type="GO" id="GO:0009847">
    <property type="term" value="P:spore germination"/>
    <property type="evidence" value="ECO:0007669"/>
    <property type="project" value="InterPro"/>
</dbReference>
<dbReference type="NCBIfam" id="TIGR00912">
    <property type="entry name" value="2A0309"/>
    <property type="match status" value="1"/>
</dbReference>
<evidence type="ECO:0000256" key="8">
    <source>
        <dbReference type="SAM" id="Phobius"/>
    </source>
</evidence>
<dbReference type="GO" id="GO:0016020">
    <property type="term" value="C:membrane"/>
    <property type="evidence" value="ECO:0007669"/>
    <property type="project" value="UniProtKB-SubCell"/>
</dbReference>
<feature type="transmembrane region" description="Helical" evidence="8">
    <location>
        <begin position="307"/>
        <end position="324"/>
    </location>
</feature>
<dbReference type="Gene3D" id="1.20.1740.10">
    <property type="entry name" value="Amino acid/polyamine transporter I"/>
    <property type="match status" value="1"/>
</dbReference>
<proteinExistence type="inferred from homology"/>
<feature type="transmembrane region" description="Helical" evidence="8">
    <location>
        <begin position="40"/>
        <end position="61"/>
    </location>
</feature>
<comment type="similarity">
    <text evidence="2">Belongs to the amino acid-polyamine-organocation (APC) superfamily. Spore germination protein (SGP) (TC 2.A.3.9) family.</text>
</comment>
<feature type="transmembrane region" description="Helical" evidence="8">
    <location>
        <begin position="12"/>
        <end position="34"/>
    </location>
</feature>
<dbReference type="PANTHER" id="PTHR34975">
    <property type="entry name" value="SPORE GERMINATION PROTEIN A2"/>
    <property type="match status" value="1"/>
</dbReference>
<keyword evidence="5 8" id="KW-0812">Transmembrane</keyword>
<evidence type="ECO:0000256" key="5">
    <source>
        <dbReference type="ARBA" id="ARBA00022692"/>
    </source>
</evidence>
<dbReference type="Pfam" id="PF03845">
    <property type="entry name" value="Spore_permease"/>
    <property type="match status" value="1"/>
</dbReference>
<feature type="transmembrane region" description="Helical" evidence="8">
    <location>
        <begin position="336"/>
        <end position="356"/>
    </location>
</feature>
<dbReference type="AlphaFoldDB" id="A0A366XPE4"/>
<evidence type="ECO:0000256" key="2">
    <source>
        <dbReference type="ARBA" id="ARBA00007998"/>
    </source>
</evidence>
<dbReference type="InterPro" id="IPR004761">
    <property type="entry name" value="Spore_GerAB"/>
</dbReference>
<dbReference type="Proteomes" id="UP000253314">
    <property type="component" value="Unassembled WGS sequence"/>
</dbReference>
<feature type="transmembrane region" description="Helical" evidence="8">
    <location>
        <begin position="187"/>
        <end position="205"/>
    </location>
</feature>
<protein>
    <submittedName>
        <fullName evidence="9">Spore gernimation protein</fullName>
    </submittedName>
</protein>
<evidence type="ECO:0000256" key="6">
    <source>
        <dbReference type="ARBA" id="ARBA00022989"/>
    </source>
</evidence>
<gene>
    <name evidence="9" type="ORF">DS031_19260</name>
</gene>
<name>A0A366XPE4_9BACI</name>
<feature type="transmembrane region" description="Helical" evidence="8">
    <location>
        <begin position="148"/>
        <end position="167"/>
    </location>
</feature>
<comment type="caution">
    <text evidence="9">The sequence shown here is derived from an EMBL/GenBank/DDBJ whole genome shotgun (WGS) entry which is preliminary data.</text>
</comment>
<evidence type="ECO:0000256" key="7">
    <source>
        <dbReference type="ARBA" id="ARBA00023136"/>
    </source>
</evidence>
<feature type="transmembrane region" description="Helical" evidence="8">
    <location>
        <begin position="217"/>
        <end position="242"/>
    </location>
</feature>
<dbReference type="PANTHER" id="PTHR34975:SF2">
    <property type="entry name" value="SPORE GERMINATION PROTEIN A2"/>
    <property type="match status" value="1"/>
</dbReference>
<evidence type="ECO:0000256" key="4">
    <source>
        <dbReference type="ARBA" id="ARBA00022544"/>
    </source>
</evidence>
<dbReference type="EMBL" id="QOCW01000027">
    <property type="protein sequence ID" value="RBW67982.1"/>
    <property type="molecule type" value="Genomic_DNA"/>
</dbReference>
<organism evidence="9 10">
    <name type="scientific">Bacillus taeanensis</name>
    <dbReference type="NCBI Taxonomy" id="273032"/>
    <lineage>
        <taxon>Bacteria</taxon>
        <taxon>Bacillati</taxon>
        <taxon>Bacillota</taxon>
        <taxon>Bacilli</taxon>
        <taxon>Bacillales</taxon>
        <taxon>Bacillaceae</taxon>
        <taxon>Bacillus</taxon>
    </lineage>
</organism>
<reference evidence="9 10" key="1">
    <citation type="submission" date="2018-07" db="EMBL/GenBank/DDBJ databases">
        <title>Lottiidibacillus patelloidae gen. nov., sp. nov., isolated from the intestinal tract of a marine limpet and the reclassification of B. taeanensis BH030017T, B. algicola KMM 3737T and B. hwajinpoensis SW-72T as genus Lottiidibacillus.</title>
        <authorList>
            <person name="Liu R."/>
            <person name="Huang Z."/>
        </authorList>
    </citation>
    <scope>NUCLEOTIDE SEQUENCE [LARGE SCALE GENOMIC DNA]</scope>
    <source>
        <strain evidence="9 10">BH030017</strain>
    </source>
</reference>
<keyword evidence="10" id="KW-1185">Reference proteome</keyword>
<feature type="transmembrane region" description="Helical" evidence="8">
    <location>
        <begin position="273"/>
        <end position="295"/>
    </location>
</feature>
<sequence length="364" mass="41227">MFKNGKISVDQFRILVILFSIGTTILLVPGAFAKDAKQDAWIASILGLGIGLLLVFLYSALGQIYPKLTLFQLCERILGKWFGKTISFLFFSYFFITCPFLLRQIADFMTIQFMIETPVQAIMLIFMFVIIMGTRLGLESFARSAEIFFPWIILLLTFITLGNLNQIELKNIQPILEVDFKSLLRANNIYIGILFLELIIFLTLIPYVDKPEKAGRALLTGTFIAGLITTFITLLSIGVLGADFTARNIYPTYILAKKIDIGEFIQRFEAVLAIAWFLSIFYKLLICFYASTLGLIQIFNLKSNRPLIFPLGIITVVLSISMLPNTAYFRTFTAKTWLPFSLTIGFILPIFLLLAAKLRKKTES</sequence>
<keyword evidence="3" id="KW-0813">Transport</keyword>
<feature type="transmembrane region" description="Helical" evidence="8">
    <location>
        <begin position="117"/>
        <end position="136"/>
    </location>
</feature>
<keyword evidence="6 8" id="KW-1133">Transmembrane helix</keyword>